<proteinExistence type="inferred from homology"/>
<dbReference type="InterPro" id="IPR001602">
    <property type="entry name" value="UPF0047_YjbQ-like"/>
</dbReference>
<sequence length="134" mass="14988">MKVVTKEIEVRTTSKFQSMDITDLVEAEIGSVKEGVAYIFVKHTTCSIIVNEPESGLMEDYLNWMRKIVPPDGEFKHNIIDNNGHAHISAMLIGNSRVIPVAGGKLDLGTWQRVILLEFDGPRVRKVQVKVIGE</sequence>
<dbReference type="PANTHER" id="PTHR30615">
    <property type="entry name" value="UNCHARACTERIZED PROTEIN YJBQ-RELATED"/>
    <property type="match status" value="1"/>
</dbReference>
<dbReference type="EMBL" id="CP049074">
    <property type="protein sequence ID" value="QKQ99736.1"/>
    <property type="molecule type" value="Genomic_DNA"/>
</dbReference>
<reference evidence="2 3" key="1">
    <citation type="submission" date="2020-02" db="EMBL/GenBank/DDBJ databases">
        <title>Comparative genome analysis reveals the metabolism and evolution of the thermophilic archaeal genus Metallosphaera.</title>
        <authorList>
            <person name="Jiang C."/>
        </authorList>
    </citation>
    <scope>NUCLEOTIDE SEQUENCE [LARGE SCALE GENOMIC DNA]</scope>
    <source>
        <strain evidence="2 3">Ric-A</strain>
    </source>
</reference>
<dbReference type="PROSITE" id="PS01314">
    <property type="entry name" value="UPF0047"/>
    <property type="match status" value="1"/>
</dbReference>
<comment type="similarity">
    <text evidence="1">Belongs to the UPF0047 family.</text>
</comment>
<evidence type="ECO:0000313" key="2">
    <source>
        <dbReference type="EMBL" id="QKQ99736.1"/>
    </source>
</evidence>
<dbReference type="Proteomes" id="UP000509301">
    <property type="component" value="Chromosome"/>
</dbReference>
<keyword evidence="3" id="KW-1185">Reference proteome</keyword>
<organism evidence="2 3">
    <name type="scientific">Metallosphaera tengchongensis</name>
    <dbReference type="NCBI Taxonomy" id="1532350"/>
    <lineage>
        <taxon>Archaea</taxon>
        <taxon>Thermoproteota</taxon>
        <taxon>Thermoprotei</taxon>
        <taxon>Sulfolobales</taxon>
        <taxon>Sulfolobaceae</taxon>
        <taxon>Metallosphaera</taxon>
    </lineage>
</organism>
<evidence type="ECO:0000313" key="3">
    <source>
        <dbReference type="Proteomes" id="UP000509301"/>
    </source>
</evidence>
<dbReference type="RefSeq" id="WP_174629989.1">
    <property type="nucleotide sequence ID" value="NZ_CP049074.1"/>
</dbReference>
<gene>
    <name evidence="2" type="ORF">GWK48_04430</name>
</gene>
<dbReference type="Pfam" id="PF01894">
    <property type="entry name" value="YjbQ"/>
    <property type="match status" value="1"/>
</dbReference>
<dbReference type="NCBIfam" id="TIGR00149">
    <property type="entry name" value="TIGR00149_YjbQ"/>
    <property type="match status" value="1"/>
</dbReference>
<name>A0A6N0NUD4_9CREN</name>
<dbReference type="InterPro" id="IPR035917">
    <property type="entry name" value="YjbQ-like_sf"/>
</dbReference>
<dbReference type="PIRSF" id="PIRSF004681">
    <property type="entry name" value="UCP004681"/>
    <property type="match status" value="1"/>
</dbReference>
<protein>
    <submittedName>
        <fullName evidence="2">YjbQ family protein</fullName>
    </submittedName>
</protein>
<dbReference type="GeneID" id="55641169"/>
<dbReference type="SUPFAM" id="SSF111038">
    <property type="entry name" value="YjbQ-like"/>
    <property type="match status" value="1"/>
</dbReference>
<dbReference type="AlphaFoldDB" id="A0A6N0NUD4"/>
<dbReference type="KEGG" id="mten:GWK48_04430"/>
<accession>A0A6N0NUD4</accession>
<evidence type="ECO:0000256" key="1">
    <source>
        <dbReference type="ARBA" id="ARBA00005534"/>
    </source>
</evidence>
<dbReference type="PANTHER" id="PTHR30615:SF8">
    <property type="entry name" value="UPF0047 PROTEIN C4A8.02C"/>
    <property type="match status" value="1"/>
</dbReference>
<dbReference type="OrthoDB" id="6663at2157"/>
<dbReference type="Gene3D" id="2.60.120.460">
    <property type="entry name" value="YjbQ-like"/>
    <property type="match status" value="1"/>
</dbReference>